<keyword evidence="4" id="KW-1185">Reference proteome</keyword>
<evidence type="ECO:0000313" key="3">
    <source>
        <dbReference type="EMBL" id="KAG2571280.1"/>
    </source>
</evidence>
<feature type="compositionally biased region" description="Low complexity" evidence="1">
    <location>
        <begin position="208"/>
        <end position="218"/>
    </location>
</feature>
<sequence length="258" mass="28984">MAQSEIPAFGDWETTGNTPYTQKFEDARKNMATGIPAETNDPRRHVEHPRKSPLHPTAYKTDPQDQGPRNPPHRPRPETDHRRHSDHPTHRESAPRRHANPQREQGGNSAAPRSPYRTAVGSASPMQPSNQSKPKHRSTAMQTPERRAPSEGHGQHTPGRGRMKASDRGYEPEEEVAVPPFGEWDDANAASGEKYTGIFNRVRDDRLSPSTSRQPSTTRGEENKVPQVCYAVACRLVTLRICYFLDADIIICILQTIY</sequence>
<feature type="region of interest" description="Disordered" evidence="1">
    <location>
        <begin position="1"/>
        <end position="187"/>
    </location>
</feature>
<feature type="compositionally biased region" description="Basic and acidic residues" evidence="1">
    <location>
        <begin position="75"/>
        <end position="95"/>
    </location>
</feature>
<feature type="region of interest" description="Disordered" evidence="1">
    <location>
        <begin position="203"/>
        <end position="222"/>
    </location>
</feature>
<dbReference type="PANTHER" id="PTHR33159">
    <property type="entry name" value="RPM1-INTERACTING PROTEIN 4 (RIN4) FAMILY PROTEIN"/>
    <property type="match status" value="1"/>
</dbReference>
<organism evidence="3 4">
    <name type="scientific">Panicum virgatum</name>
    <name type="common">Blackwell switchgrass</name>
    <dbReference type="NCBI Taxonomy" id="38727"/>
    <lineage>
        <taxon>Eukaryota</taxon>
        <taxon>Viridiplantae</taxon>
        <taxon>Streptophyta</taxon>
        <taxon>Embryophyta</taxon>
        <taxon>Tracheophyta</taxon>
        <taxon>Spermatophyta</taxon>
        <taxon>Magnoliopsida</taxon>
        <taxon>Liliopsida</taxon>
        <taxon>Poales</taxon>
        <taxon>Poaceae</taxon>
        <taxon>PACMAD clade</taxon>
        <taxon>Panicoideae</taxon>
        <taxon>Panicodae</taxon>
        <taxon>Paniceae</taxon>
        <taxon>Panicinae</taxon>
        <taxon>Panicum</taxon>
        <taxon>Panicum sect. Hiantes</taxon>
    </lineage>
</organism>
<reference evidence="3" key="1">
    <citation type="submission" date="2020-05" db="EMBL/GenBank/DDBJ databases">
        <title>WGS assembly of Panicum virgatum.</title>
        <authorList>
            <person name="Lovell J.T."/>
            <person name="Jenkins J."/>
            <person name="Shu S."/>
            <person name="Juenger T.E."/>
            <person name="Schmutz J."/>
        </authorList>
    </citation>
    <scope>NUCLEOTIDE SEQUENCE</scope>
    <source>
        <strain evidence="3">AP13</strain>
    </source>
</reference>
<dbReference type="EMBL" id="CM029049">
    <property type="protein sequence ID" value="KAG2571280.1"/>
    <property type="molecule type" value="Genomic_DNA"/>
</dbReference>
<dbReference type="Pfam" id="PF05627">
    <property type="entry name" value="AvrRpt-cleavage"/>
    <property type="match status" value="1"/>
</dbReference>
<dbReference type="PANTHER" id="PTHR33159:SF101">
    <property type="entry name" value="OS04G0379600 PROTEIN"/>
    <property type="match status" value="1"/>
</dbReference>
<accession>A0A8T0QBJ7</accession>
<dbReference type="InterPro" id="IPR008700">
    <property type="entry name" value="TypeIII_avirulence_cleave"/>
</dbReference>
<protein>
    <recommendedName>
        <fullName evidence="2">RIN4 pathogenic type III effector avirulence factor Avr cleavage site domain-containing protein</fullName>
    </recommendedName>
</protein>
<feature type="domain" description="RIN4 pathogenic type III effector avirulence factor Avr cleavage site" evidence="2">
    <location>
        <begin position="174"/>
        <end position="206"/>
    </location>
</feature>
<evidence type="ECO:0000259" key="2">
    <source>
        <dbReference type="Pfam" id="PF05627"/>
    </source>
</evidence>
<dbReference type="GO" id="GO:0005886">
    <property type="term" value="C:plasma membrane"/>
    <property type="evidence" value="ECO:0007669"/>
    <property type="project" value="TreeGrafter"/>
</dbReference>
<comment type="caution">
    <text evidence="3">The sequence shown here is derived from an EMBL/GenBank/DDBJ whole genome shotgun (WGS) entry which is preliminary data.</text>
</comment>
<dbReference type="InterPro" id="IPR040387">
    <property type="entry name" value="RIN4/NOI4"/>
</dbReference>
<dbReference type="Proteomes" id="UP000823388">
    <property type="component" value="Chromosome 7K"/>
</dbReference>
<evidence type="ECO:0000313" key="4">
    <source>
        <dbReference type="Proteomes" id="UP000823388"/>
    </source>
</evidence>
<feature type="compositionally biased region" description="Basic and acidic residues" evidence="1">
    <location>
        <begin position="144"/>
        <end position="154"/>
    </location>
</feature>
<dbReference type="AlphaFoldDB" id="A0A8T0QBJ7"/>
<proteinExistence type="predicted"/>
<evidence type="ECO:0000256" key="1">
    <source>
        <dbReference type="SAM" id="MobiDB-lite"/>
    </source>
</evidence>
<name>A0A8T0QBJ7_PANVG</name>
<gene>
    <name evidence="3" type="ORF">PVAP13_7KG167100</name>
</gene>